<dbReference type="GO" id="GO:0003700">
    <property type="term" value="F:DNA-binding transcription factor activity"/>
    <property type="evidence" value="ECO:0007669"/>
    <property type="project" value="InterPro"/>
</dbReference>
<evidence type="ECO:0000259" key="2">
    <source>
        <dbReference type="Pfam" id="PF12802"/>
    </source>
</evidence>
<dbReference type="InterPro" id="IPR036390">
    <property type="entry name" value="WH_DNA-bd_sf"/>
</dbReference>
<dbReference type="InterPro" id="IPR036388">
    <property type="entry name" value="WH-like_DNA-bd_sf"/>
</dbReference>
<dbReference type="InterPro" id="IPR000835">
    <property type="entry name" value="HTH_MarR-typ"/>
</dbReference>
<dbReference type="InterPro" id="IPR049874">
    <property type="entry name" value="ROK_cs"/>
</dbReference>
<dbReference type="InterPro" id="IPR011991">
    <property type="entry name" value="ArsR-like_HTH"/>
</dbReference>
<dbReference type="PANTHER" id="PTHR18964">
    <property type="entry name" value="ROK (REPRESSOR, ORF, KINASE) FAMILY"/>
    <property type="match status" value="1"/>
</dbReference>
<protein>
    <submittedName>
        <fullName evidence="3">ROK family transcriptional regulator</fullName>
    </submittedName>
</protein>
<dbReference type="InterPro" id="IPR000600">
    <property type="entry name" value="ROK"/>
</dbReference>
<name>A0A4P7IFW7_9ACTN</name>
<gene>
    <name evidence="3" type="ORF">EXE58_12345</name>
</gene>
<sequence length="386" mass="39223">MSPPPVPSAPGSTASLRTANQRRVVDVLRGGGVVAQADLARRTGLAPATVSSIVRELATAGLVTTEPGAGRRGTTVALASSAGLVAGIDFGHSHVAVALGDVTGTLLAERRTRLDSGHPHDLGLDTALELLREVLGEASRDPEDLRTVGLGLPAPMTDGVVLSSAILPGWVGVNAVEAVRTRFGVEVHIENDANLGALAEHRQGVARDVDSSVFVKVSSGVGAGIVLNDQIFRGSGGTAGEIGHLTLDENGPVCRCGSRGCLEAYTSTGALQAMMHTQLPDASVDDIVRAASDGSVSALRAIEDAGLHLGWALASVVNLLNPGLVVVGGDMARAGDLLLDSARIGLRRHALDAAAATPVVASELGERASLVGAVLLAAERTALLTD</sequence>
<dbReference type="SUPFAM" id="SSF53067">
    <property type="entry name" value="Actin-like ATPase domain"/>
    <property type="match status" value="1"/>
</dbReference>
<dbReference type="EMBL" id="CP038436">
    <property type="protein sequence ID" value="QBX56179.1"/>
    <property type="molecule type" value="Genomic_DNA"/>
</dbReference>
<feature type="domain" description="HTH marR-type" evidence="2">
    <location>
        <begin position="27"/>
        <end position="71"/>
    </location>
</feature>
<dbReference type="InterPro" id="IPR043129">
    <property type="entry name" value="ATPase_NBD"/>
</dbReference>
<proteinExistence type="inferred from homology"/>
<keyword evidence="4" id="KW-1185">Reference proteome</keyword>
<evidence type="ECO:0000256" key="1">
    <source>
        <dbReference type="ARBA" id="ARBA00006479"/>
    </source>
</evidence>
<dbReference type="SUPFAM" id="SSF46785">
    <property type="entry name" value="Winged helix' DNA-binding domain"/>
    <property type="match status" value="1"/>
</dbReference>
<dbReference type="KEGG" id="nsn:EXE58_12345"/>
<accession>A0A4P7IFW7</accession>
<dbReference type="Pfam" id="PF12802">
    <property type="entry name" value="MarR_2"/>
    <property type="match status" value="1"/>
</dbReference>
<comment type="similarity">
    <text evidence="1">Belongs to the ROK (NagC/XylR) family.</text>
</comment>
<dbReference type="PANTHER" id="PTHR18964:SF173">
    <property type="entry name" value="GLUCOKINASE"/>
    <property type="match status" value="1"/>
</dbReference>
<dbReference type="PROSITE" id="PS01125">
    <property type="entry name" value="ROK"/>
    <property type="match status" value="1"/>
</dbReference>
<evidence type="ECO:0000313" key="4">
    <source>
        <dbReference type="Proteomes" id="UP000294853"/>
    </source>
</evidence>
<dbReference type="RefSeq" id="WP_135268170.1">
    <property type="nucleotide sequence ID" value="NZ_CP038436.1"/>
</dbReference>
<dbReference type="AlphaFoldDB" id="A0A4P7IFW7"/>
<dbReference type="Pfam" id="PF00480">
    <property type="entry name" value="ROK"/>
    <property type="match status" value="1"/>
</dbReference>
<dbReference type="OrthoDB" id="3189808at2"/>
<dbReference type="Gene3D" id="3.30.420.40">
    <property type="match status" value="2"/>
</dbReference>
<dbReference type="Proteomes" id="UP000294853">
    <property type="component" value="Chromosome"/>
</dbReference>
<reference evidence="3 4" key="1">
    <citation type="submission" date="2019-03" db="EMBL/GenBank/DDBJ databases">
        <title>Three New Species of Nocardioides, Nocardioides euryhalodurans sp. nov., Nocardioides seonyuensis sp. nov. and Nocardioides eburneoflavus sp. nov. Iolated from Soil.</title>
        <authorList>
            <person name="Roh S.G."/>
            <person name="Lee C."/>
            <person name="Kim M.-K."/>
            <person name="Kim S.B."/>
        </authorList>
    </citation>
    <scope>NUCLEOTIDE SEQUENCE [LARGE SCALE GENOMIC DNA]</scope>
    <source>
        <strain evidence="3 4">MMS17-SY207-3</strain>
    </source>
</reference>
<organism evidence="3 4">
    <name type="scientific">Nocardioides seonyuensis</name>
    <dbReference type="NCBI Taxonomy" id="2518371"/>
    <lineage>
        <taxon>Bacteria</taxon>
        <taxon>Bacillati</taxon>
        <taxon>Actinomycetota</taxon>
        <taxon>Actinomycetes</taxon>
        <taxon>Propionibacteriales</taxon>
        <taxon>Nocardioidaceae</taxon>
        <taxon>Nocardioides</taxon>
    </lineage>
</organism>
<dbReference type="CDD" id="cd00090">
    <property type="entry name" value="HTH_ARSR"/>
    <property type="match status" value="1"/>
</dbReference>
<dbReference type="Gene3D" id="1.10.10.10">
    <property type="entry name" value="Winged helix-like DNA-binding domain superfamily/Winged helix DNA-binding domain"/>
    <property type="match status" value="1"/>
</dbReference>
<evidence type="ECO:0000313" key="3">
    <source>
        <dbReference type="EMBL" id="QBX56179.1"/>
    </source>
</evidence>